<dbReference type="Pfam" id="PF16976">
    <property type="entry name" value="RcpC"/>
    <property type="match status" value="1"/>
</dbReference>
<evidence type="ECO:0000259" key="1">
    <source>
        <dbReference type="Pfam" id="PF16976"/>
    </source>
</evidence>
<organism evidence="2 3">
    <name type="scientific">Knoellia sinensis KCTC 19936</name>
    <dbReference type="NCBI Taxonomy" id="1385520"/>
    <lineage>
        <taxon>Bacteria</taxon>
        <taxon>Bacillati</taxon>
        <taxon>Actinomycetota</taxon>
        <taxon>Actinomycetes</taxon>
        <taxon>Micrococcales</taxon>
        <taxon>Intrasporangiaceae</taxon>
        <taxon>Knoellia</taxon>
    </lineage>
</organism>
<evidence type="ECO:0000313" key="2">
    <source>
        <dbReference type="EMBL" id="KGN32348.1"/>
    </source>
</evidence>
<proteinExistence type="predicted"/>
<name>A0A0A0J552_9MICO</name>
<sequence>MAIILATALALVGAILVLVYVRGADSRAVESQQPRKVYVSQQLIPSGTSLKDAVRQELIVQTTVAAKGQPAGALTQITDGNRELVATVDIAPGEYIQEARFGKTQLGTKAIEVPGGMVAISVELTDPARVGSFVTPGSKIAIYETHKLVKLPGVSEADKAFNDFEFKGTNVLLGDVLVIGKGEAALTPGRTSFVSDEDEKAADEQQNRQPSFLVTVAVSPTDSVRLVHAIQSRTLYAGLRGSDVTFDKVPGQTDLTLGGTTQGGSGGAQ</sequence>
<reference evidence="2 3" key="1">
    <citation type="submission" date="2013-08" db="EMBL/GenBank/DDBJ databases">
        <title>The genome sequence of Knoellia sinensis.</title>
        <authorList>
            <person name="Zhu W."/>
            <person name="Wang G."/>
        </authorList>
    </citation>
    <scope>NUCLEOTIDE SEQUENCE [LARGE SCALE GENOMIC DNA]</scope>
    <source>
        <strain evidence="2 3">KCTC 19936</strain>
    </source>
</reference>
<dbReference type="AlphaFoldDB" id="A0A0A0J552"/>
<evidence type="ECO:0000313" key="3">
    <source>
        <dbReference type="Proteomes" id="UP000030002"/>
    </source>
</evidence>
<protein>
    <recommendedName>
        <fullName evidence="1">Flp pilus assembly protein RcpC/CpaB domain-containing protein</fullName>
    </recommendedName>
</protein>
<dbReference type="Proteomes" id="UP000030002">
    <property type="component" value="Unassembled WGS sequence"/>
</dbReference>
<dbReference type="STRING" id="1385520.N802_18460"/>
<accession>A0A0A0J552</accession>
<dbReference type="EMBL" id="AVPJ01000007">
    <property type="protein sequence ID" value="KGN32348.1"/>
    <property type="molecule type" value="Genomic_DNA"/>
</dbReference>
<keyword evidence="3" id="KW-1185">Reference proteome</keyword>
<dbReference type="eggNOG" id="COG3745">
    <property type="taxonomic scope" value="Bacteria"/>
</dbReference>
<gene>
    <name evidence="2" type="ORF">N802_18460</name>
</gene>
<dbReference type="InterPro" id="IPR031571">
    <property type="entry name" value="RcpC_dom"/>
</dbReference>
<comment type="caution">
    <text evidence="2">The sequence shown here is derived from an EMBL/GenBank/DDBJ whole genome shotgun (WGS) entry which is preliminary data.</text>
</comment>
<feature type="domain" description="Flp pilus assembly protein RcpC/CpaB" evidence="1">
    <location>
        <begin position="112"/>
        <end position="240"/>
    </location>
</feature>